<comment type="caution">
    <text evidence="1">The sequence shown here is derived from an EMBL/GenBank/DDBJ whole genome shotgun (WGS) entry which is preliminary data.</text>
</comment>
<reference evidence="1" key="1">
    <citation type="submission" date="2024-05" db="EMBL/GenBank/DDBJ databases">
        <title>30 novel species of actinomycetes from the DSMZ collection.</title>
        <authorList>
            <person name="Nouioui I."/>
        </authorList>
    </citation>
    <scope>NUCLEOTIDE SEQUENCE</scope>
    <source>
        <strain evidence="1">DSM 41529</strain>
    </source>
</reference>
<name>A0ABU2XGF9_9ACTN</name>
<evidence type="ECO:0000313" key="2">
    <source>
        <dbReference type="Proteomes" id="UP001180754"/>
    </source>
</evidence>
<keyword evidence="2" id="KW-1185">Reference proteome</keyword>
<accession>A0ABU2XGF9</accession>
<dbReference type="EMBL" id="JAVRFD010000009">
    <property type="protein sequence ID" value="MDT0545004.1"/>
    <property type="molecule type" value="Genomic_DNA"/>
</dbReference>
<dbReference type="Proteomes" id="UP001180754">
    <property type="component" value="Unassembled WGS sequence"/>
</dbReference>
<gene>
    <name evidence="1" type="ORF">RND15_20165</name>
</gene>
<evidence type="ECO:0000313" key="1">
    <source>
        <dbReference type="EMBL" id="MDT0545004.1"/>
    </source>
</evidence>
<proteinExistence type="predicted"/>
<sequence length="41" mass="4434">MAVFTAGFGRLAHRGLFKQRKNGLGRGVSDEVEAWMAGLKA</sequence>
<protein>
    <submittedName>
        <fullName evidence="1">Uncharacterized protein</fullName>
    </submittedName>
</protein>
<organism evidence="1 2">
    <name type="scientific">Streptomyces lonegramiae</name>
    <dbReference type="NCBI Taxonomy" id="3075524"/>
    <lineage>
        <taxon>Bacteria</taxon>
        <taxon>Bacillati</taxon>
        <taxon>Actinomycetota</taxon>
        <taxon>Actinomycetes</taxon>
        <taxon>Kitasatosporales</taxon>
        <taxon>Streptomycetaceae</taxon>
        <taxon>Streptomyces</taxon>
    </lineage>
</organism>
<dbReference type="RefSeq" id="WP_311725466.1">
    <property type="nucleotide sequence ID" value="NZ_JAVRFD010000009.1"/>
</dbReference>